<dbReference type="Proteomes" id="UP001138921">
    <property type="component" value="Unassembled WGS sequence"/>
</dbReference>
<dbReference type="PANTHER" id="PTHR30290">
    <property type="entry name" value="PERIPLASMIC BINDING COMPONENT OF ABC TRANSPORTER"/>
    <property type="match status" value="1"/>
</dbReference>
<dbReference type="PIRSF" id="PIRSF002741">
    <property type="entry name" value="MppA"/>
    <property type="match status" value="1"/>
</dbReference>
<dbReference type="EMBL" id="JAFLWW010000004">
    <property type="protein sequence ID" value="MBT1157230.1"/>
    <property type="molecule type" value="Genomic_DNA"/>
</dbReference>
<feature type="chain" id="PRO_5040887447" description="Solute-binding protein family 5 domain-containing protein" evidence="5">
    <location>
        <begin position="27"/>
        <end position="529"/>
    </location>
</feature>
<gene>
    <name evidence="7" type="ORF">J1C56_16660</name>
</gene>
<feature type="domain" description="Solute-binding protein family 5" evidence="6">
    <location>
        <begin position="77"/>
        <end position="429"/>
    </location>
</feature>
<name>A0A9X1D4W8_9HYPH</name>
<reference evidence="7" key="1">
    <citation type="journal article" date="2021" name="Microorganisms">
        <title>Phylogenomic Reconstruction and Metabolic Potential of the Genus Aminobacter.</title>
        <authorList>
            <person name="Artuso I."/>
            <person name="Turrini P."/>
            <person name="Pirolo M."/>
            <person name="Lugli G.A."/>
            <person name="Ventura M."/>
            <person name="Visca P."/>
        </authorList>
    </citation>
    <scope>NUCLEOTIDE SEQUENCE</scope>
    <source>
        <strain evidence="7">LMG 26462</strain>
    </source>
</reference>
<feature type="signal peptide" evidence="5">
    <location>
        <begin position="1"/>
        <end position="26"/>
    </location>
</feature>
<dbReference type="RefSeq" id="WP_214391162.1">
    <property type="nucleotide sequence ID" value="NZ_JAFLWW010000004.1"/>
</dbReference>
<evidence type="ECO:0000259" key="6">
    <source>
        <dbReference type="Pfam" id="PF00496"/>
    </source>
</evidence>
<dbReference type="InterPro" id="IPR000914">
    <property type="entry name" value="SBP_5_dom"/>
</dbReference>
<dbReference type="SUPFAM" id="SSF53850">
    <property type="entry name" value="Periplasmic binding protein-like II"/>
    <property type="match status" value="1"/>
</dbReference>
<sequence length="529" mass="58211">MQVISTRVRAALLATTIVFGPTAVFAQQAAAPVKGGQIKVAIFAEPTTLMPLSQDINVQIIAAQLYPSLLKFDGKITPKPYLAKAWRVSDDGLTYEFDLVETAKWSDGKAITSADVRFSFEEMILKYQPAGKSNFGVIESIDDSKPGTVVFKLKRSYAPFLSLLNSLYAPIVPKHVYEGTDPMKNENSLTAAVTGGPFKVKEWVKGDHLTVVRNPDAFDTPNLDEMTFRFISDASARMLALKTGAIDYLPPSAMPYSSLAMLEGDENIKLQPIGDEAAAKVLTIGFNLRRAPFDNVKVRQAISHAINNEFIAEAVSFKHEKAAVGPLNSKSWAWDASLKGYNFDPELAKKMLDEAGLPVKADGFRFAMTVNTRPSVAVFHKANEIVVQNLRAIGINASLRPLESAPYTASTYIESDFDVSSVAWISAFDANNLAPLYACENIRPAPYSNFMGYCNKQVDELFAKGAAESDQAKRKAVYVEMQQRIIDDAPAIWPMNWSDWSASRTRVQGLPAGPWDGRDPMDDLWVEAK</sequence>
<protein>
    <recommendedName>
        <fullName evidence="6">Solute-binding protein family 5 domain-containing protein</fullName>
    </recommendedName>
</protein>
<dbReference type="InterPro" id="IPR039424">
    <property type="entry name" value="SBP_5"/>
</dbReference>
<accession>A0A9X1D4W8</accession>
<keyword evidence="4 5" id="KW-0732">Signal</keyword>
<comment type="caution">
    <text evidence="7">The sequence shown here is derived from an EMBL/GenBank/DDBJ whole genome shotgun (WGS) entry which is preliminary data.</text>
</comment>
<dbReference type="GO" id="GO:0043190">
    <property type="term" value="C:ATP-binding cassette (ABC) transporter complex"/>
    <property type="evidence" value="ECO:0007669"/>
    <property type="project" value="InterPro"/>
</dbReference>
<dbReference type="InterPro" id="IPR030678">
    <property type="entry name" value="Peptide/Ni-bd"/>
</dbReference>
<dbReference type="GO" id="GO:1904680">
    <property type="term" value="F:peptide transmembrane transporter activity"/>
    <property type="evidence" value="ECO:0007669"/>
    <property type="project" value="TreeGrafter"/>
</dbReference>
<dbReference type="Pfam" id="PF00496">
    <property type="entry name" value="SBP_bac_5"/>
    <property type="match status" value="1"/>
</dbReference>
<dbReference type="Gene3D" id="3.10.105.10">
    <property type="entry name" value="Dipeptide-binding Protein, Domain 3"/>
    <property type="match status" value="1"/>
</dbReference>
<organism evidence="7 8">
    <name type="scientific">Aminobacter anthyllidis</name>
    <dbReference type="NCBI Taxonomy" id="1035067"/>
    <lineage>
        <taxon>Bacteria</taxon>
        <taxon>Pseudomonadati</taxon>
        <taxon>Pseudomonadota</taxon>
        <taxon>Alphaproteobacteria</taxon>
        <taxon>Hyphomicrobiales</taxon>
        <taxon>Phyllobacteriaceae</taxon>
        <taxon>Aminobacter</taxon>
    </lineage>
</organism>
<proteinExistence type="inferred from homology"/>
<keyword evidence="3" id="KW-0813">Transport</keyword>
<reference evidence="7" key="2">
    <citation type="submission" date="2021-03" db="EMBL/GenBank/DDBJ databases">
        <authorList>
            <person name="Artuso I."/>
            <person name="Turrini P."/>
            <person name="Pirolo M."/>
            <person name="Lugli G.A."/>
            <person name="Ventura M."/>
            <person name="Visca P."/>
        </authorList>
    </citation>
    <scope>NUCLEOTIDE SEQUENCE</scope>
    <source>
        <strain evidence="7">LMG 26462</strain>
    </source>
</reference>
<dbReference type="PANTHER" id="PTHR30290:SF9">
    <property type="entry name" value="OLIGOPEPTIDE-BINDING PROTEIN APPA"/>
    <property type="match status" value="1"/>
</dbReference>
<evidence type="ECO:0000256" key="4">
    <source>
        <dbReference type="ARBA" id="ARBA00022729"/>
    </source>
</evidence>
<evidence type="ECO:0000256" key="3">
    <source>
        <dbReference type="ARBA" id="ARBA00022448"/>
    </source>
</evidence>
<dbReference type="GO" id="GO:0030288">
    <property type="term" value="C:outer membrane-bounded periplasmic space"/>
    <property type="evidence" value="ECO:0007669"/>
    <property type="project" value="UniProtKB-ARBA"/>
</dbReference>
<evidence type="ECO:0000313" key="8">
    <source>
        <dbReference type="Proteomes" id="UP001138921"/>
    </source>
</evidence>
<comment type="similarity">
    <text evidence="2">Belongs to the bacterial solute-binding protein 5 family.</text>
</comment>
<evidence type="ECO:0000256" key="2">
    <source>
        <dbReference type="ARBA" id="ARBA00005695"/>
    </source>
</evidence>
<dbReference type="Gene3D" id="3.40.190.10">
    <property type="entry name" value="Periplasmic binding protein-like II"/>
    <property type="match status" value="1"/>
</dbReference>
<dbReference type="AlphaFoldDB" id="A0A9X1D4W8"/>
<evidence type="ECO:0000256" key="1">
    <source>
        <dbReference type="ARBA" id="ARBA00004418"/>
    </source>
</evidence>
<keyword evidence="8" id="KW-1185">Reference proteome</keyword>
<dbReference type="GO" id="GO:0015833">
    <property type="term" value="P:peptide transport"/>
    <property type="evidence" value="ECO:0007669"/>
    <property type="project" value="TreeGrafter"/>
</dbReference>
<comment type="subcellular location">
    <subcellularLocation>
        <location evidence="1">Periplasm</location>
    </subcellularLocation>
</comment>
<evidence type="ECO:0000313" key="7">
    <source>
        <dbReference type="EMBL" id="MBT1157230.1"/>
    </source>
</evidence>
<evidence type="ECO:0000256" key="5">
    <source>
        <dbReference type="SAM" id="SignalP"/>
    </source>
</evidence>